<reference evidence="5 6" key="1">
    <citation type="submission" date="2023-06" db="EMBL/GenBank/DDBJ databases">
        <title>Identification and characterization of horizontal gene transfer across gut microbiota members of farm animals based on homology search.</title>
        <authorList>
            <person name="Schwarzerova J."/>
            <person name="Nykrynova M."/>
            <person name="Jureckova K."/>
            <person name="Cejkova D."/>
            <person name="Rychlik I."/>
        </authorList>
    </citation>
    <scope>NUCLEOTIDE SEQUENCE [LARGE SCALE GENOMIC DNA]</scope>
    <source>
        <strain evidence="5 6">ET39</strain>
    </source>
</reference>
<dbReference type="InterPro" id="IPR040577">
    <property type="entry name" value="Gln-synt_C"/>
</dbReference>
<comment type="similarity">
    <text evidence="1 2">Belongs to the glutamine synthetase family.</text>
</comment>
<evidence type="ECO:0000313" key="5">
    <source>
        <dbReference type="EMBL" id="MDM8156046.1"/>
    </source>
</evidence>
<dbReference type="Gene3D" id="3.30.590.10">
    <property type="entry name" value="Glutamine synthetase/guanido kinase, catalytic domain"/>
    <property type="match status" value="1"/>
</dbReference>
<feature type="domain" description="GS beta-grasp" evidence="3">
    <location>
        <begin position="63"/>
        <end position="152"/>
    </location>
</feature>
<proteinExistence type="inferred from homology"/>
<dbReference type="InterPro" id="IPR008147">
    <property type="entry name" value="Gln_synt_N"/>
</dbReference>
<feature type="domain" description="GS catalytic" evidence="4">
    <location>
        <begin position="157"/>
        <end position="587"/>
    </location>
</feature>
<organism evidence="5 6">
    <name type="scientific">Amedibacillus dolichus</name>
    <dbReference type="NCBI Taxonomy" id="31971"/>
    <lineage>
        <taxon>Bacteria</taxon>
        <taxon>Bacillati</taxon>
        <taxon>Bacillota</taxon>
        <taxon>Erysipelotrichia</taxon>
        <taxon>Erysipelotrichales</taxon>
        <taxon>Erysipelotrichaceae</taxon>
        <taxon>Amedibacillus</taxon>
    </lineage>
</organism>
<dbReference type="EMBL" id="JAUDCG010000001">
    <property type="protein sequence ID" value="MDM8156046.1"/>
    <property type="molecule type" value="Genomic_DNA"/>
</dbReference>
<dbReference type="PROSITE" id="PS00181">
    <property type="entry name" value="GLNA_ATP"/>
    <property type="match status" value="1"/>
</dbReference>
<name>A0ABT7U8T6_9FIRM</name>
<dbReference type="PROSITE" id="PS51987">
    <property type="entry name" value="GS_CATALYTIC"/>
    <property type="match status" value="1"/>
</dbReference>
<dbReference type="PROSITE" id="PS51986">
    <property type="entry name" value="GS_BETA_GRASP"/>
    <property type="match status" value="1"/>
</dbReference>
<dbReference type="InterPro" id="IPR052725">
    <property type="entry name" value="GS_Type-3"/>
</dbReference>
<evidence type="ECO:0000256" key="1">
    <source>
        <dbReference type="PROSITE-ProRule" id="PRU01330"/>
    </source>
</evidence>
<protein>
    <submittedName>
        <fullName evidence="5">Glutamine synthetase III</fullName>
    </submittedName>
</protein>
<dbReference type="PANTHER" id="PTHR42974:SF1">
    <property type="entry name" value="TYPE-3 GLUTAMINE SYNTHETASE"/>
    <property type="match status" value="1"/>
</dbReference>
<evidence type="ECO:0000259" key="4">
    <source>
        <dbReference type="PROSITE" id="PS51987"/>
    </source>
</evidence>
<gene>
    <name evidence="5" type="ORF">QUV96_00155</name>
</gene>
<reference evidence="5 6" key="3">
    <citation type="submission" date="2023-06" db="EMBL/GenBank/DDBJ databases">
        <authorList>
            <person name="Zeman M."/>
            <person name="Kubasova T."/>
            <person name="Jahodarova E."/>
            <person name="Nykrynova M."/>
            <person name="Rychlik I."/>
        </authorList>
    </citation>
    <scope>NUCLEOTIDE SEQUENCE [LARGE SCALE GENOMIC DNA]</scope>
    <source>
        <strain evidence="5 6">ET39</strain>
    </source>
</reference>
<dbReference type="Pfam" id="PF00120">
    <property type="entry name" value="Gln-synt_C"/>
    <property type="match status" value="1"/>
</dbReference>
<dbReference type="SUPFAM" id="SSF55931">
    <property type="entry name" value="Glutamine synthetase/guanido kinase"/>
    <property type="match status" value="1"/>
</dbReference>
<evidence type="ECO:0000256" key="2">
    <source>
        <dbReference type="RuleBase" id="RU000384"/>
    </source>
</evidence>
<keyword evidence="6" id="KW-1185">Reference proteome</keyword>
<dbReference type="SMART" id="SM01230">
    <property type="entry name" value="Gln-synt_C"/>
    <property type="match status" value="1"/>
</dbReference>
<dbReference type="Pfam" id="PF18318">
    <property type="entry name" value="Gln-synt_C-ter"/>
    <property type="match status" value="1"/>
</dbReference>
<dbReference type="RefSeq" id="WP_289606523.1">
    <property type="nucleotide sequence ID" value="NZ_JAUDCG010000001.1"/>
</dbReference>
<dbReference type="InterPro" id="IPR008146">
    <property type="entry name" value="Gln_synth_cat_dom"/>
</dbReference>
<comment type="caution">
    <text evidence="5">The sequence shown here is derived from an EMBL/GenBank/DDBJ whole genome shotgun (WGS) entry which is preliminary data.</text>
</comment>
<dbReference type="PANTHER" id="PTHR42974">
    <property type="entry name" value="GLUTAMINE SYNTHETASE"/>
    <property type="match status" value="1"/>
</dbReference>
<evidence type="ECO:0000313" key="6">
    <source>
        <dbReference type="Proteomes" id="UP001529340"/>
    </source>
</evidence>
<sequence>MKTKVTEMFGSMVFDDSVMRERLPKDTYRELQKTIQDGRPLNIKIANAVANAMKDWAVERGATHYTHWFQPMTGVTAEKHDSFISPDGHGKVMMEFGGKELIKGEPDASSFPSGGLRATFEARGYTAWDPTSYAFIKNHVLCIPTAFCSYSGHALDKKTPLLRSMQAINRQAMRILKLFGNEDVGSVKTTVGSEQEYFLVDKAYYRERKDLIYAGRTLFGAPTPKGQEMEDHYFGTIKSRVQAFMDELNTELWKLGVAAKTEHNEVAPAQYEIAPVFSTTNIATDHNQLTMELIQRIAKKHDLVALLHEKPFAGINGSGKHNNWSISTDTGVNLLEPGDTPYENAQFLLFLCAVIKAVDEHQDLLRLSVATAGNDHRLGANEAPPAIISIFLGDELTEILKAIEEERAYSGKEKELMKVGAHVLPKFPKDATDRNRTSPFAFTGNKFEFRMPGSSASISGANIVLNTVVADELRQFADVLEIAPDLPSAVHALIKDTIHGHHRIIFNGNGYDDAWIEEAKKRGLLNLRTTPDALPYFIREENIRLFESHGVFDAEEMHSRYEIMMEEYVKTLHIEAQTMIDMTAKQILPAVSRQIREWSDTLCLKRQVGEQVDTSYEAKAVAMAADLQGAAFASMEKLKEEVASVQQLELEASAAYYRDVILTRMEELRLSCDALETMTSAQHWPFPTYGKLLFGIL</sequence>
<reference evidence="6" key="2">
    <citation type="submission" date="2023-06" db="EMBL/GenBank/DDBJ databases">
        <title>Identification and characterization of horizontal gene transfer across gut microbiota members of farm animals based on homology search.</title>
        <authorList>
            <person name="Zeman M."/>
            <person name="Kubasova T."/>
            <person name="Jahodarova E."/>
            <person name="Nykrynova M."/>
            <person name="Rychlik I."/>
        </authorList>
    </citation>
    <scope>NUCLEOTIDE SEQUENCE [LARGE SCALE GENOMIC DNA]</scope>
    <source>
        <strain evidence="6">ET39</strain>
    </source>
</reference>
<evidence type="ECO:0000259" key="3">
    <source>
        <dbReference type="PROSITE" id="PS51986"/>
    </source>
</evidence>
<accession>A0ABT7U8T6</accession>
<dbReference type="Pfam" id="PF12437">
    <property type="entry name" value="GSIII_N"/>
    <property type="match status" value="1"/>
</dbReference>
<dbReference type="InterPro" id="IPR022147">
    <property type="entry name" value="GSIII_N"/>
</dbReference>
<dbReference type="Proteomes" id="UP001529340">
    <property type="component" value="Unassembled WGS sequence"/>
</dbReference>
<dbReference type="InterPro" id="IPR014746">
    <property type="entry name" value="Gln_synth/guanido_kin_cat_dom"/>
</dbReference>
<dbReference type="Gene3D" id="1.20.120.1560">
    <property type="match status" value="1"/>
</dbReference>
<dbReference type="InterPro" id="IPR027303">
    <property type="entry name" value="Gln_synth_gly_rich_site"/>
</dbReference>